<accession>A0ACC0DIG0</accession>
<dbReference type="EMBL" id="MU394285">
    <property type="protein sequence ID" value="KAI6091990.1"/>
    <property type="molecule type" value="Genomic_DNA"/>
</dbReference>
<comment type="caution">
    <text evidence="1">The sequence shown here is derived from an EMBL/GenBank/DDBJ whole genome shotgun (WGS) entry which is preliminary data.</text>
</comment>
<name>A0ACC0DIG0_9PEZI</name>
<sequence>MDHLPSFSWTNIAIALVLAVISSLAMGAFLSKNHMPVDGKTVLITGASEGMGRSAALQLAAKGANVAVVSRSADKLAAVVAECEAAALHPGSQRFGFFTADVSKPDYAAPLLADVVAWNGGRPVDIVWCAAGMSTPDFWLEVPLSKSRSQMDVNYWGAAEMAHAVLRQWLAAPSTTSTPSSSDKEQQPKHLVFTSSVLAFFPVVGYGPYTPAKSALRGLADTLVQEVEAYPGNVKVHVVYPGSISSPGFERENKTKPAVTRVIEDGDPVQTPDAVAASAIAGLEKGHYAITVALLGHFLRWGVQGGSPRNTWFVDTIMACLAPIVWIFALPDVYSKIRKHAKEHGHPATYWNKDIAN</sequence>
<keyword evidence="2" id="KW-1185">Reference proteome</keyword>
<evidence type="ECO:0000313" key="1">
    <source>
        <dbReference type="EMBL" id="KAI6091990.1"/>
    </source>
</evidence>
<evidence type="ECO:0000313" key="2">
    <source>
        <dbReference type="Proteomes" id="UP001497680"/>
    </source>
</evidence>
<dbReference type="Proteomes" id="UP001497680">
    <property type="component" value="Unassembled WGS sequence"/>
</dbReference>
<gene>
    <name evidence="1" type="ORF">F4821DRAFT_226011</name>
</gene>
<proteinExistence type="predicted"/>
<protein>
    <submittedName>
        <fullName evidence="1">NAD(P)-binding protein</fullName>
    </submittedName>
</protein>
<organism evidence="1 2">
    <name type="scientific">Hypoxylon rubiginosum</name>
    <dbReference type="NCBI Taxonomy" id="110542"/>
    <lineage>
        <taxon>Eukaryota</taxon>
        <taxon>Fungi</taxon>
        <taxon>Dikarya</taxon>
        <taxon>Ascomycota</taxon>
        <taxon>Pezizomycotina</taxon>
        <taxon>Sordariomycetes</taxon>
        <taxon>Xylariomycetidae</taxon>
        <taxon>Xylariales</taxon>
        <taxon>Hypoxylaceae</taxon>
        <taxon>Hypoxylon</taxon>
    </lineage>
</organism>
<reference evidence="1 2" key="1">
    <citation type="journal article" date="2022" name="New Phytol.">
        <title>Ecological generalism drives hyperdiversity of secondary metabolite gene clusters in xylarialean endophytes.</title>
        <authorList>
            <person name="Franco M.E.E."/>
            <person name="Wisecaver J.H."/>
            <person name="Arnold A.E."/>
            <person name="Ju Y.M."/>
            <person name="Slot J.C."/>
            <person name="Ahrendt S."/>
            <person name="Moore L.P."/>
            <person name="Eastman K.E."/>
            <person name="Scott K."/>
            <person name="Konkel Z."/>
            <person name="Mondo S.J."/>
            <person name="Kuo A."/>
            <person name="Hayes R.D."/>
            <person name="Haridas S."/>
            <person name="Andreopoulos B."/>
            <person name="Riley R."/>
            <person name="LaButti K."/>
            <person name="Pangilinan J."/>
            <person name="Lipzen A."/>
            <person name="Amirebrahimi M."/>
            <person name="Yan J."/>
            <person name="Adam C."/>
            <person name="Keymanesh K."/>
            <person name="Ng V."/>
            <person name="Louie K."/>
            <person name="Northen T."/>
            <person name="Drula E."/>
            <person name="Henrissat B."/>
            <person name="Hsieh H.M."/>
            <person name="Youens-Clark K."/>
            <person name="Lutzoni F."/>
            <person name="Miadlikowska J."/>
            <person name="Eastwood D.C."/>
            <person name="Hamelin R.C."/>
            <person name="Grigoriev I.V."/>
            <person name="U'Ren J.M."/>
        </authorList>
    </citation>
    <scope>NUCLEOTIDE SEQUENCE [LARGE SCALE GENOMIC DNA]</scope>
    <source>
        <strain evidence="1 2">ER1909</strain>
    </source>
</reference>